<gene>
    <name evidence="7" type="ORF">F2P45_18090</name>
</gene>
<protein>
    <submittedName>
        <fullName evidence="7">Curli production assembly protein CsgG</fullName>
    </submittedName>
</protein>
<evidence type="ECO:0000256" key="6">
    <source>
        <dbReference type="SAM" id="SignalP"/>
    </source>
</evidence>
<evidence type="ECO:0000256" key="4">
    <source>
        <dbReference type="ARBA" id="ARBA00023139"/>
    </source>
</evidence>
<feature type="chain" id="PRO_5046521481" evidence="6">
    <location>
        <begin position="22"/>
        <end position="323"/>
    </location>
</feature>
<evidence type="ECO:0000313" key="7">
    <source>
        <dbReference type="EMBL" id="NHZ90917.1"/>
    </source>
</evidence>
<organism evidence="7 8">
    <name type="scientific">Massilia mucilaginosa</name>
    <dbReference type="NCBI Taxonomy" id="2609282"/>
    <lineage>
        <taxon>Bacteria</taxon>
        <taxon>Pseudomonadati</taxon>
        <taxon>Pseudomonadota</taxon>
        <taxon>Betaproteobacteria</taxon>
        <taxon>Burkholderiales</taxon>
        <taxon>Oxalobacteraceae</taxon>
        <taxon>Telluria group</taxon>
        <taxon>Massilia</taxon>
    </lineage>
</organism>
<keyword evidence="1" id="KW-1003">Cell membrane</keyword>
<keyword evidence="2 6" id="KW-0732">Signal</keyword>
<dbReference type="PANTHER" id="PTHR41164:SF1">
    <property type="entry name" value="CURLI PRODUCTION ASSEMBLY_TRANSPORT COMPONENT CSGG"/>
    <property type="match status" value="1"/>
</dbReference>
<dbReference type="EMBL" id="WHJH01000022">
    <property type="protein sequence ID" value="NHZ90917.1"/>
    <property type="molecule type" value="Genomic_DNA"/>
</dbReference>
<keyword evidence="5" id="KW-0449">Lipoprotein</keyword>
<name>A0ABX0NVN4_9BURK</name>
<evidence type="ECO:0000256" key="3">
    <source>
        <dbReference type="ARBA" id="ARBA00023136"/>
    </source>
</evidence>
<reference evidence="7 8" key="1">
    <citation type="submission" date="2019-10" db="EMBL/GenBank/DDBJ databases">
        <title>Taxonomy of Antarctic Massilia spp.: description of Massilia rubra sp. nov., Massilia aquatica sp. nov., Massilia mucilaginosa sp. nov., Massilia frigida sp. nov. isolated from streams, lakes and regoliths.</title>
        <authorList>
            <person name="Holochova P."/>
            <person name="Sedlacek I."/>
            <person name="Kralova S."/>
            <person name="Maslanova I."/>
            <person name="Busse H.-J."/>
            <person name="Stankova E."/>
            <person name="Vrbovska V."/>
            <person name="Kovarovic V."/>
            <person name="Bartak M."/>
            <person name="Svec P."/>
            <person name="Pantucek R."/>
        </authorList>
    </citation>
    <scope>NUCLEOTIDE SEQUENCE [LARGE SCALE GENOMIC DNA]</scope>
    <source>
        <strain evidence="7 8">CCM 8733</strain>
    </source>
</reference>
<dbReference type="PROSITE" id="PS51257">
    <property type="entry name" value="PROKAR_LIPOPROTEIN"/>
    <property type="match status" value="1"/>
</dbReference>
<sequence length="323" mass="33792">MVLLNKSLISAGIVLLLSACATTTTPPVAVEASASRSAQQAAQQAAAIPDAKVFKRKVAIGRFSNETRYGRTFQTDASLDPLGKQASDMLATKLVGSNKFLVFERQDIGKLTDEAARNGAAAQLIGVDALILGSVTEFGRSTTGKSGFLSSTKVQTARAKVEVRLADARTGHIFFTASGVGQANTESGEIAGYGSKADYDSTLNDRAIAAAISDVQNALISKLEERQWRTDILKADGKQVFMSGGAKQGIKTGDTFAIMREGDKIKSAQTGFQITLPGTAVGSVRVVSLFGDAESNEGAVAEIISGSVPSGNNAGYFITEQKK</sequence>
<dbReference type="PANTHER" id="PTHR41164">
    <property type="entry name" value="CURLI PRODUCTION ASSEMBLY/TRANSPORT COMPONENT CSGG"/>
    <property type="match status" value="1"/>
</dbReference>
<evidence type="ECO:0000256" key="2">
    <source>
        <dbReference type="ARBA" id="ARBA00022729"/>
    </source>
</evidence>
<evidence type="ECO:0000313" key="8">
    <source>
        <dbReference type="Proteomes" id="UP000609726"/>
    </source>
</evidence>
<dbReference type="Proteomes" id="UP000609726">
    <property type="component" value="Unassembled WGS sequence"/>
</dbReference>
<dbReference type="InterPro" id="IPR005534">
    <property type="entry name" value="Curli_assmbl/transp-comp_CsgG"/>
</dbReference>
<dbReference type="Pfam" id="PF03783">
    <property type="entry name" value="CsgG"/>
    <property type="match status" value="1"/>
</dbReference>
<keyword evidence="3" id="KW-0472">Membrane</keyword>
<dbReference type="Gene3D" id="3.40.50.10610">
    <property type="entry name" value="ABC-type transport auxiliary lipoprotein component"/>
    <property type="match status" value="1"/>
</dbReference>
<accession>A0ABX0NVN4</accession>
<evidence type="ECO:0000256" key="5">
    <source>
        <dbReference type="ARBA" id="ARBA00023288"/>
    </source>
</evidence>
<keyword evidence="4" id="KW-0564">Palmitate</keyword>
<comment type="caution">
    <text evidence="7">The sequence shown here is derived from an EMBL/GenBank/DDBJ whole genome shotgun (WGS) entry which is preliminary data.</text>
</comment>
<evidence type="ECO:0000256" key="1">
    <source>
        <dbReference type="ARBA" id="ARBA00022475"/>
    </source>
</evidence>
<proteinExistence type="predicted"/>
<feature type="signal peptide" evidence="6">
    <location>
        <begin position="1"/>
        <end position="21"/>
    </location>
</feature>
<keyword evidence="8" id="KW-1185">Reference proteome</keyword>